<accession>A0ABX2CXD9</accession>
<dbReference type="EMBL" id="SRRZ01000040">
    <property type="protein sequence ID" value="NQE34823.1"/>
    <property type="molecule type" value="Genomic_DNA"/>
</dbReference>
<evidence type="ECO:0000313" key="2">
    <source>
        <dbReference type="Proteomes" id="UP000702425"/>
    </source>
</evidence>
<name>A0ABX2CXD9_9CYAN</name>
<proteinExistence type="predicted"/>
<sequence>MGVSASCYAIAGEMFETVIVPWKVDHKSIKRPSSLPVTIINIQGG</sequence>
<keyword evidence="2" id="KW-1185">Reference proteome</keyword>
<comment type="caution">
    <text evidence="1">The sequence shown here is derived from an EMBL/GenBank/DDBJ whole genome shotgun (WGS) entry which is preliminary data.</text>
</comment>
<reference evidence="1 2" key="1">
    <citation type="journal article" date="2020" name="Sci. Rep.">
        <title>A novel cyanobacterial geosmin producer, revising GeoA distribution and dispersion patterns in Bacteria.</title>
        <authorList>
            <person name="Churro C."/>
            <person name="Semedo-Aguiar A.P."/>
            <person name="Silva A.D."/>
            <person name="Pereira-Leal J.B."/>
            <person name="Leite R.B."/>
        </authorList>
    </citation>
    <scope>NUCLEOTIDE SEQUENCE [LARGE SCALE GENOMIC DNA]</scope>
    <source>
        <strain evidence="1 2">IPMA8</strain>
    </source>
</reference>
<gene>
    <name evidence="1" type="ORF">E5S67_02552</name>
</gene>
<protein>
    <submittedName>
        <fullName evidence="1">Uncharacterized protein</fullName>
    </submittedName>
</protein>
<organism evidence="1 2">
    <name type="scientific">Microcoleus asticus IPMA8</name>
    <dbReference type="NCBI Taxonomy" id="2563858"/>
    <lineage>
        <taxon>Bacteria</taxon>
        <taxon>Bacillati</taxon>
        <taxon>Cyanobacteriota</taxon>
        <taxon>Cyanophyceae</taxon>
        <taxon>Oscillatoriophycideae</taxon>
        <taxon>Oscillatoriales</taxon>
        <taxon>Microcoleaceae</taxon>
        <taxon>Microcoleus</taxon>
        <taxon>Microcoleus asticus</taxon>
    </lineage>
</organism>
<dbReference type="Proteomes" id="UP000702425">
    <property type="component" value="Unassembled WGS sequence"/>
</dbReference>
<evidence type="ECO:0000313" key="1">
    <source>
        <dbReference type="EMBL" id="NQE34823.1"/>
    </source>
</evidence>